<dbReference type="Proteomes" id="UP001062846">
    <property type="component" value="Chromosome 4"/>
</dbReference>
<comment type="caution">
    <text evidence="1">The sequence shown here is derived from an EMBL/GenBank/DDBJ whole genome shotgun (WGS) entry which is preliminary data.</text>
</comment>
<evidence type="ECO:0000313" key="2">
    <source>
        <dbReference type="Proteomes" id="UP001062846"/>
    </source>
</evidence>
<proteinExistence type="predicted"/>
<accession>A0ACC0P5G1</accession>
<keyword evidence="2" id="KW-1185">Reference proteome</keyword>
<evidence type="ECO:0000313" key="1">
    <source>
        <dbReference type="EMBL" id="KAI8560421.1"/>
    </source>
</evidence>
<name>A0ACC0P5G1_RHOML</name>
<sequence length="128" mass="14941">MSSNELVVSIDWLRANLKEPNMKLLDASWYMPDEQKNPLQEYKVLYPMILLIYFCSLSHEYQLDEYTGISELSFIFGWPHSGALFFDVDGISDQTTKPLVFRIKTAWLFMMESEFSAQLEFGGEFSWG</sequence>
<reference evidence="1" key="1">
    <citation type="submission" date="2022-02" db="EMBL/GenBank/DDBJ databases">
        <title>Plant Genome Project.</title>
        <authorList>
            <person name="Zhang R.-G."/>
        </authorList>
    </citation>
    <scope>NUCLEOTIDE SEQUENCE</scope>
    <source>
        <strain evidence="1">AT1</strain>
    </source>
</reference>
<organism evidence="1 2">
    <name type="scientific">Rhododendron molle</name>
    <name type="common">Chinese azalea</name>
    <name type="synonym">Azalea mollis</name>
    <dbReference type="NCBI Taxonomy" id="49168"/>
    <lineage>
        <taxon>Eukaryota</taxon>
        <taxon>Viridiplantae</taxon>
        <taxon>Streptophyta</taxon>
        <taxon>Embryophyta</taxon>
        <taxon>Tracheophyta</taxon>
        <taxon>Spermatophyta</taxon>
        <taxon>Magnoliopsida</taxon>
        <taxon>eudicotyledons</taxon>
        <taxon>Gunneridae</taxon>
        <taxon>Pentapetalae</taxon>
        <taxon>asterids</taxon>
        <taxon>Ericales</taxon>
        <taxon>Ericaceae</taxon>
        <taxon>Ericoideae</taxon>
        <taxon>Rhodoreae</taxon>
        <taxon>Rhododendron</taxon>
    </lineage>
</organism>
<gene>
    <name evidence="1" type="ORF">RHMOL_Rhmol04G0254200</name>
</gene>
<protein>
    <submittedName>
        <fullName evidence="1">Uncharacterized protein</fullName>
    </submittedName>
</protein>
<dbReference type="EMBL" id="CM046391">
    <property type="protein sequence ID" value="KAI8560421.1"/>
    <property type="molecule type" value="Genomic_DNA"/>
</dbReference>